<proteinExistence type="predicted"/>
<dbReference type="SMART" id="SM00135">
    <property type="entry name" value="LY"/>
    <property type="match status" value="4"/>
</dbReference>
<feature type="disulfide bond" evidence="13">
    <location>
        <begin position="124"/>
        <end position="139"/>
    </location>
</feature>
<keyword evidence="11" id="KW-0675">Receptor</keyword>
<sequence>MFNYSFLILSAVVFIFNSAWCPSSSFYCHRSDECKPAYVRCDGTVQCLEGEDEENCPVCNQVLAASTGRFYCTADNLCIPLNSQCDGIANCPSGEDESDCLSQGCSSNAFDCGDGQCIQSSWQCDTQIDCNNGADEESCGDICRYNQVKCNSTNECISTNWQCDGEEDCPDGEDELNCLAGVCPLGRFSCSLPKVECIPQSWRCDGDLDCSDGTDEVNCTLPATCSPSNDKDCPQICQNNEFRCQTNQTCISRNLLCDGWSHCADGSDEVNCTSSCREDEFLCNNTQAASVCISVDLRCDGWSHCSDGSDEVGCLPASCGDDEFQCQSTQTCISKTLTCDNWNHCLDGSDEIGCNVTTTSTTESPSGYSRFSTTSPGVTTSATSDLNVNHTYYGVLIQNGWSEGAMFELSGQIYAVDHETIQIIGFSFSGLAKDATFLLGKNNSYPSIRCGDGVDYSTVTPHQVFGASIPLKSQIDTRIVLKLPEGWKLSDLTYIAVGGTTTKILYGGVAIPSNHVAPVPHVIGSLTGFAHAVRSGNITILDERRIQIHSFTYDGQAPDTFFYVGITESVSLQQPPYGSIPDENGISSRKLPAYRQDDIILTLPSSLSIFELKWLAVFDIAFSHNLGHVSFPDDLLVPPFINYTDFTNTSANSGMEVLHHSTTDEDAILLFTNRYNVLSFSLNDTEFYPTTQKLINATLPIALDFDYSTREVFFAARYSINKFSLPEPGINDSYPQVEVLHYNMRSEGLCYDWVYKNLYWTDTISDRIMISNAANVSKILYENSDPQCTSNQYLDDAADMCIDEPRSIIAHPQMGWIFWTDWGRNPHIAMGAADGSSMQMIAYNTPTKKIVDWVNGLTIDRIDGNRLYWIDAKLKNVFTCPISDCMSNAEQLLASDDNLLRRPYAITWFQNLVYWTDWQQLSIQTASKYEAGRQSSATIFKRPTSRSENMDLKIFHASAQPITTNKCQTAASSANSLCDQICVPKAFTTAIFQLESSNFKQYTCLCYSGYQLAEDGRSCLSNA</sequence>
<dbReference type="PROSITE" id="PS51549">
    <property type="entry name" value="DM13"/>
    <property type="match status" value="2"/>
</dbReference>
<evidence type="ECO:0000256" key="2">
    <source>
        <dbReference type="ARBA" id="ARBA00022536"/>
    </source>
</evidence>
<dbReference type="Pfam" id="PF00057">
    <property type="entry name" value="Ldl_recept_a"/>
    <property type="match status" value="6"/>
</dbReference>
<dbReference type="InterPro" id="IPR002172">
    <property type="entry name" value="LDrepeatLR_classA_rpt"/>
</dbReference>
<keyword evidence="17" id="KW-1185">Reference proteome</keyword>
<evidence type="ECO:0000256" key="4">
    <source>
        <dbReference type="ARBA" id="ARBA00022692"/>
    </source>
</evidence>
<dbReference type="SUPFAM" id="SSF63825">
    <property type="entry name" value="YWTD domain"/>
    <property type="match status" value="1"/>
</dbReference>
<evidence type="ECO:0000313" key="17">
    <source>
        <dbReference type="Proteomes" id="UP000593567"/>
    </source>
</evidence>
<dbReference type="GO" id="GO:0042562">
    <property type="term" value="F:hormone binding"/>
    <property type="evidence" value="ECO:0007669"/>
    <property type="project" value="TreeGrafter"/>
</dbReference>
<feature type="disulfide bond" evidence="13">
    <location>
        <begin position="257"/>
        <end position="272"/>
    </location>
</feature>
<feature type="signal peptide" evidence="14">
    <location>
        <begin position="1"/>
        <end position="25"/>
    </location>
</feature>
<comment type="caution">
    <text evidence="13">Lacks conserved residue(s) required for the propagation of feature annotation.</text>
</comment>
<keyword evidence="9" id="KW-0472">Membrane</keyword>
<dbReference type="SMART" id="SM00192">
    <property type="entry name" value="LDLa"/>
    <property type="match status" value="8"/>
</dbReference>
<keyword evidence="5 14" id="KW-0732">Signal</keyword>
<dbReference type="Pfam" id="PF10517">
    <property type="entry name" value="DM13"/>
    <property type="match status" value="1"/>
</dbReference>
<comment type="subcellular location">
    <subcellularLocation>
        <location evidence="1">Membrane</location>
        <topology evidence="1">Single-pass membrane protein</topology>
    </subcellularLocation>
</comment>
<protein>
    <recommendedName>
        <fullName evidence="15">DM13 domain-containing protein</fullName>
    </recommendedName>
</protein>
<dbReference type="PROSITE" id="PS50068">
    <property type="entry name" value="LDLRA_2"/>
    <property type="match status" value="8"/>
</dbReference>
<dbReference type="InterPro" id="IPR019545">
    <property type="entry name" value="DM13_domain"/>
</dbReference>
<evidence type="ECO:0000256" key="14">
    <source>
        <dbReference type="SAM" id="SignalP"/>
    </source>
</evidence>
<feature type="disulfide bond" evidence="13">
    <location>
        <begin position="85"/>
        <end position="100"/>
    </location>
</feature>
<keyword evidence="3" id="KW-0254">Endocytosis</keyword>
<accession>A0A7J7J2F3</accession>
<keyword evidence="8" id="KW-1133">Transmembrane helix</keyword>
<dbReference type="CDD" id="cd00112">
    <property type="entry name" value="LDLa"/>
    <property type="match status" value="8"/>
</dbReference>
<dbReference type="PANTHER" id="PTHR22722">
    <property type="entry name" value="LOW-DENSITY LIPOPROTEIN RECEPTOR-RELATED PROTEIN 2-RELATED"/>
    <property type="match status" value="1"/>
</dbReference>
<evidence type="ECO:0000256" key="12">
    <source>
        <dbReference type="ARBA" id="ARBA00023180"/>
    </source>
</evidence>
<dbReference type="Gene3D" id="2.120.10.30">
    <property type="entry name" value="TolB, C-terminal domain"/>
    <property type="match status" value="1"/>
</dbReference>
<keyword evidence="6" id="KW-0677">Repeat</keyword>
<evidence type="ECO:0000256" key="10">
    <source>
        <dbReference type="ARBA" id="ARBA00023157"/>
    </source>
</evidence>
<dbReference type="Gene3D" id="4.10.400.10">
    <property type="entry name" value="Low-density Lipoprotein Receptor"/>
    <property type="match status" value="8"/>
</dbReference>
<evidence type="ECO:0000256" key="9">
    <source>
        <dbReference type="ARBA" id="ARBA00023136"/>
    </source>
</evidence>
<dbReference type="InterPro" id="IPR036055">
    <property type="entry name" value="LDL_receptor-like_sf"/>
</dbReference>
<reference evidence="16" key="1">
    <citation type="submission" date="2020-06" db="EMBL/GenBank/DDBJ databases">
        <title>Draft genome of Bugula neritina, a colonial animal packing powerful symbionts and potential medicines.</title>
        <authorList>
            <person name="Rayko M."/>
        </authorList>
    </citation>
    <scope>NUCLEOTIDE SEQUENCE [LARGE SCALE GENOMIC DNA]</scope>
    <source>
        <strain evidence="16">Kwan_BN1</strain>
    </source>
</reference>
<feature type="domain" description="DM13" evidence="15">
    <location>
        <begin position="394"/>
        <end position="512"/>
    </location>
</feature>
<feature type="disulfide bond" evidence="13">
    <location>
        <begin position="339"/>
        <end position="354"/>
    </location>
</feature>
<dbReference type="PANTHER" id="PTHR22722:SF5">
    <property type="entry name" value="LOW-DENSITY LIPOPROTEIN RECEPTOR-RELATED PROTEIN 1B"/>
    <property type="match status" value="1"/>
</dbReference>
<evidence type="ECO:0000256" key="13">
    <source>
        <dbReference type="PROSITE-ProRule" id="PRU00124"/>
    </source>
</evidence>
<dbReference type="AlphaFoldDB" id="A0A7J7J2F3"/>
<dbReference type="FunFam" id="2.120.10.30:FF:000241">
    <property type="entry name" value="Low-density lipoprotein receptor-related protein 6"/>
    <property type="match status" value="1"/>
</dbReference>
<dbReference type="InterPro" id="IPR023415">
    <property type="entry name" value="LDLR_class-A_CS"/>
</dbReference>
<evidence type="ECO:0000256" key="3">
    <source>
        <dbReference type="ARBA" id="ARBA00022583"/>
    </source>
</evidence>
<feature type="disulfide bond" evidence="13">
    <location>
        <begin position="112"/>
        <end position="130"/>
    </location>
</feature>
<feature type="domain" description="DM13" evidence="15">
    <location>
        <begin position="524"/>
        <end position="632"/>
    </location>
</feature>
<dbReference type="Proteomes" id="UP000593567">
    <property type="component" value="Unassembled WGS sequence"/>
</dbReference>
<dbReference type="InterPro" id="IPR051221">
    <property type="entry name" value="LDLR-related"/>
</dbReference>
<feature type="disulfide bond" evidence="13">
    <location>
        <begin position="41"/>
        <end position="56"/>
    </location>
</feature>
<keyword evidence="12" id="KW-0325">Glycoprotein</keyword>
<feature type="disulfide bond" evidence="13">
    <location>
        <begin position="299"/>
        <end position="314"/>
    </location>
</feature>
<evidence type="ECO:0000256" key="8">
    <source>
        <dbReference type="ARBA" id="ARBA00022989"/>
    </source>
</evidence>
<dbReference type="SUPFAM" id="SSF57424">
    <property type="entry name" value="LDL receptor-like module"/>
    <property type="match status" value="8"/>
</dbReference>
<name>A0A7J7J2F3_BUGNE</name>
<evidence type="ECO:0000259" key="15">
    <source>
        <dbReference type="PROSITE" id="PS51549"/>
    </source>
</evidence>
<evidence type="ECO:0000313" key="16">
    <source>
        <dbReference type="EMBL" id="KAF6019628.1"/>
    </source>
</evidence>
<evidence type="ECO:0000256" key="1">
    <source>
        <dbReference type="ARBA" id="ARBA00004167"/>
    </source>
</evidence>
<evidence type="ECO:0000256" key="6">
    <source>
        <dbReference type="ARBA" id="ARBA00022737"/>
    </source>
</evidence>
<keyword evidence="4" id="KW-0812">Transmembrane</keyword>
<evidence type="ECO:0000256" key="11">
    <source>
        <dbReference type="ARBA" id="ARBA00023170"/>
    </source>
</evidence>
<feature type="chain" id="PRO_5029500105" description="DM13 domain-containing protein" evidence="14">
    <location>
        <begin position="26"/>
        <end position="1023"/>
    </location>
</feature>
<dbReference type="InterPro" id="IPR000033">
    <property type="entry name" value="LDLR_classB_rpt"/>
</dbReference>
<keyword evidence="2" id="KW-0245">EGF-like domain</keyword>
<gene>
    <name evidence="16" type="ORF">EB796_022047</name>
</gene>
<organism evidence="16 17">
    <name type="scientific">Bugula neritina</name>
    <name type="common">Brown bryozoan</name>
    <name type="synonym">Sertularia neritina</name>
    <dbReference type="NCBI Taxonomy" id="10212"/>
    <lineage>
        <taxon>Eukaryota</taxon>
        <taxon>Metazoa</taxon>
        <taxon>Spiralia</taxon>
        <taxon>Lophotrochozoa</taxon>
        <taxon>Bryozoa</taxon>
        <taxon>Gymnolaemata</taxon>
        <taxon>Cheilostomatida</taxon>
        <taxon>Flustrina</taxon>
        <taxon>Buguloidea</taxon>
        <taxon>Bugulidae</taxon>
        <taxon>Bugula</taxon>
    </lineage>
</organism>
<dbReference type="SMART" id="SM00686">
    <property type="entry name" value="DM13"/>
    <property type="match status" value="2"/>
</dbReference>
<keyword evidence="7" id="KW-0106">Calcium</keyword>
<feature type="disulfide bond" evidence="13">
    <location>
        <begin position="163"/>
        <end position="178"/>
    </location>
</feature>
<feature type="disulfide bond" evidence="13">
    <location>
        <begin position="105"/>
        <end position="117"/>
    </location>
</feature>
<evidence type="ECO:0000256" key="7">
    <source>
        <dbReference type="ARBA" id="ARBA00022837"/>
    </source>
</evidence>
<feature type="disulfide bond" evidence="13">
    <location>
        <begin position="204"/>
        <end position="219"/>
    </location>
</feature>
<dbReference type="GO" id="GO:0006898">
    <property type="term" value="P:receptor-mediated endocytosis"/>
    <property type="evidence" value="ECO:0007669"/>
    <property type="project" value="TreeGrafter"/>
</dbReference>
<dbReference type="EMBL" id="VXIV02003217">
    <property type="protein sequence ID" value="KAF6019628.1"/>
    <property type="molecule type" value="Genomic_DNA"/>
</dbReference>
<dbReference type="GO" id="GO:0043235">
    <property type="term" value="C:receptor complex"/>
    <property type="evidence" value="ECO:0007669"/>
    <property type="project" value="TreeGrafter"/>
</dbReference>
<dbReference type="GO" id="GO:0016324">
    <property type="term" value="C:apical plasma membrane"/>
    <property type="evidence" value="ECO:0007669"/>
    <property type="project" value="TreeGrafter"/>
</dbReference>
<evidence type="ECO:0000256" key="5">
    <source>
        <dbReference type="ARBA" id="ARBA00022729"/>
    </source>
</evidence>
<keyword evidence="10 13" id="KW-1015">Disulfide bond</keyword>
<comment type="caution">
    <text evidence="16">The sequence shown here is derived from an EMBL/GenBank/DDBJ whole genome shotgun (WGS) entry which is preliminary data.</text>
</comment>
<dbReference type="PRINTS" id="PR00261">
    <property type="entry name" value="LDLRECEPTOR"/>
</dbReference>
<dbReference type="InterPro" id="IPR011042">
    <property type="entry name" value="6-blade_b-propeller_TolB-like"/>
</dbReference>
<dbReference type="OrthoDB" id="10062665at2759"/>
<dbReference type="PROSITE" id="PS01209">
    <property type="entry name" value="LDLRA_1"/>
    <property type="match status" value="4"/>
</dbReference>